<proteinExistence type="predicted"/>
<accession>A0ABW0LC71</accession>
<dbReference type="InterPro" id="IPR013766">
    <property type="entry name" value="Thioredoxin_domain"/>
</dbReference>
<name>A0ABW0LC71_9BURK</name>
<sequence length="116" mass="12511">MTYQTSQPERSAIDALPGLVALDFGTNWCGWCRAGEPVIEAALQDFPDARHIKVEDGPGRPLGRSFRIKLWPTVVFLKDGVEVARVTRPDNPHEVREALARVDAAGTDGTAGAADA</sequence>
<evidence type="ECO:0000259" key="1">
    <source>
        <dbReference type="PROSITE" id="PS51352"/>
    </source>
</evidence>
<comment type="caution">
    <text evidence="2">The sequence shown here is derived from an EMBL/GenBank/DDBJ whole genome shotgun (WGS) entry which is preliminary data.</text>
</comment>
<protein>
    <submittedName>
        <fullName evidence="2">Thioredoxin family protein</fullName>
    </submittedName>
</protein>
<dbReference type="EMBL" id="JBHSMU010000019">
    <property type="protein sequence ID" value="MFC5462970.1"/>
    <property type="molecule type" value="Genomic_DNA"/>
</dbReference>
<dbReference type="Gene3D" id="3.40.30.10">
    <property type="entry name" value="Glutaredoxin"/>
    <property type="match status" value="1"/>
</dbReference>
<feature type="domain" description="Thioredoxin" evidence="1">
    <location>
        <begin position="1"/>
        <end position="104"/>
    </location>
</feature>
<organism evidence="2 3">
    <name type="scientific">Massilia niabensis</name>
    <dbReference type="NCBI Taxonomy" id="544910"/>
    <lineage>
        <taxon>Bacteria</taxon>
        <taxon>Pseudomonadati</taxon>
        <taxon>Pseudomonadota</taxon>
        <taxon>Betaproteobacteria</taxon>
        <taxon>Burkholderiales</taxon>
        <taxon>Oxalobacteraceae</taxon>
        <taxon>Telluria group</taxon>
        <taxon>Massilia</taxon>
    </lineage>
</organism>
<gene>
    <name evidence="2" type="ORF">ACFPN5_24450</name>
</gene>
<evidence type="ECO:0000313" key="2">
    <source>
        <dbReference type="EMBL" id="MFC5462970.1"/>
    </source>
</evidence>
<dbReference type="InterPro" id="IPR036249">
    <property type="entry name" value="Thioredoxin-like_sf"/>
</dbReference>
<dbReference type="PROSITE" id="PS51352">
    <property type="entry name" value="THIOREDOXIN_2"/>
    <property type="match status" value="1"/>
</dbReference>
<dbReference type="CDD" id="cd02947">
    <property type="entry name" value="TRX_family"/>
    <property type="match status" value="1"/>
</dbReference>
<dbReference type="Proteomes" id="UP001596050">
    <property type="component" value="Unassembled WGS sequence"/>
</dbReference>
<dbReference type="RefSeq" id="WP_379786455.1">
    <property type="nucleotide sequence ID" value="NZ_JBHSMU010000019.1"/>
</dbReference>
<dbReference type="SUPFAM" id="SSF52833">
    <property type="entry name" value="Thioredoxin-like"/>
    <property type="match status" value="1"/>
</dbReference>
<keyword evidence="3" id="KW-1185">Reference proteome</keyword>
<reference evidence="3" key="1">
    <citation type="journal article" date="2019" name="Int. J. Syst. Evol. Microbiol.">
        <title>The Global Catalogue of Microorganisms (GCM) 10K type strain sequencing project: providing services to taxonomists for standard genome sequencing and annotation.</title>
        <authorList>
            <consortium name="The Broad Institute Genomics Platform"/>
            <consortium name="The Broad Institute Genome Sequencing Center for Infectious Disease"/>
            <person name="Wu L."/>
            <person name="Ma J."/>
        </authorList>
    </citation>
    <scope>NUCLEOTIDE SEQUENCE [LARGE SCALE GENOMIC DNA]</scope>
    <source>
        <strain evidence="3">KACC 12649</strain>
    </source>
</reference>
<dbReference type="Pfam" id="PF00085">
    <property type="entry name" value="Thioredoxin"/>
    <property type="match status" value="1"/>
</dbReference>
<evidence type="ECO:0000313" key="3">
    <source>
        <dbReference type="Proteomes" id="UP001596050"/>
    </source>
</evidence>